<dbReference type="GO" id="GO:0005524">
    <property type="term" value="F:ATP binding"/>
    <property type="evidence" value="ECO:0007669"/>
    <property type="project" value="UniProtKB-KW"/>
</dbReference>
<proteinExistence type="inferred from homology"/>
<evidence type="ECO:0000256" key="3">
    <source>
        <dbReference type="ARBA" id="ARBA00022840"/>
    </source>
</evidence>
<dbReference type="InterPro" id="IPR027417">
    <property type="entry name" value="P-loop_NTPase"/>
</dbReference>
<keyword evidence="1" id="KW-0493">Microtubule</keyword>
<dbReference type="GO" id="GO:0007018">
    <property type="term" value="P:microtubule-based movement"/>
    <property type="evidence" value="ECO:0007669"/>
    <property type="project" value="InterPro"/>
</dbReference>
<organism evidence="9">
    <name type="scientific">Tanacetum cinerariifolium</name>
    <name type="common">Dalmatian daisy</name>
    <name type="synonym">Chrysanthemum cinerariifolium</name>
    <dbReference type="NCBI Taxonomy" id="118510"/>
    <lineage>
        <taxon>Eukaryota</taxon>
        <taxon>Viridiplantae</taxon>
        <taxon>Streptophyta</taxon>
        <taxon>Embryophyta</taxon>
        <taxon>Tracheophyta</taxon>
        <taxon>Spermatophyta</taxon>
        <taxon>Magnoliopsida</taxon>
        <taxon>eudicotyledons</taxon>
        <taxon>Gunneridae</taxon>
        <taxon>Pentapetalae</taxon>
        <taxon>asterids</taxon>
        <taxon>campanulids</taxon>
        <taxon>Asterales</taxon>
        <taxon>Asteraceae</taxon>
        <taxon>Asteroideae</taxon>
        <taxon>Anthemideae</taxon>
        <taxon>Anthemidinae</taxon>
        <taxon>Tanacetum</taxon>
    </lineage>
</organism>
<dbReference type="InterPro" id="IPR044986">
    <property type="entry name" value="KIF15/KIN-12"/>
</dbReference>
<dbReference type="InterPro" id="IPR036961">
    <property type="entry name" value="Kinesin_motor_dom_sf"/>
</dbReference>
<dbReference type="GO" id="GO:0005874">
    <property type="term" value="C:microtubule"/>
    <property type="evidence" value="ECO:0007669"/>
    <property type="project" value="UniProtKB-KW"/>
</dbReference>
<dbReference type="GO" id="GO:0008017">
    <property type="term" value="F:microtubule binding"/>
    <property type="evidence" value="ECO:0007669"/>
    <property type="project" value="InterPro"/>
</dbReference>
<dbReference type="PROSITE" id="PS50067">
    <property type="entry name" value="KINESIN_MOTOR_2"/>
    <property type="match status" value="1"/>
</dbReference>
<evidence type="ECO:0000256" key="4">
    <source>
        <dbReference type="ARBA" id="ARBA00023054"/>
    </source>
</evidence>
<comment type="caution">
    <text evidence="7">Lacks conserved residue(s) required for the propagation of feature annotation.</text>
</comment>
<keyword evidence="2" id="KW-0547">Nucleotide-binding</keyword>
<dbReference type="PANTHER" id="PTHR37739">
    <property type="entry name" value="KINESIN-LIKE PROTEIN KIN-12D"/>
    <property type="match status" value="1"/>
</dbReference>
<dbReference type="PANTHER" id="PTHR37739:SF16">
    <property type="entry name" value="KINESIN-LIKE PROTEIN"/>
    <property type="match status" value="1"/>
</dbReference>
<accession>A0A699IT71</accession>
<dbReference type="AlphaFoldDB" id="A0A699IT71"/>
<evidence type="ECO:0000259" key="8">
    <source>
        <dbReference type="PROSITE" id="PS50067"/>
    </source>
</evidence>
<evidence type="ECO:0000313" key="9">
    <source>
        <dbReference type="EMBL" id="GEZ82097.1"/>
    </source>
</evidence>
<keyword evidence="4" id="KW-0175">Coiled coil</keyword>
<keyword evidence="3" id="KW-0067">ATP-binding</keyword>
<evidence type="ECO:0000256" key="6">
    <source>
        <dbReference type="ARBA" id="ARBA00034488"/>
    </source>
</evidence>
<protein>
    <submittedName>
        <fullName evidence="9">Kinesin-like protein KIN-12B</fullName>
    </submittedName>
</protein>
<dbReference type="SUPFAM" id="SSF52540">
    <property type="entry name" value="P-loop containing nucleoside triphosphate hydrolases"/>
    <property type="match status" value="1"/>
</dbReference>
<name>A0A699IT71_TANCI</name>
<keyword evidence="5" id="KW-0505">Motor protein</keyword>
<dbReference type="EMBL" id="BKCJ010328096">
    <property type="protein sequence ID" value="GEZ82097.1"/>
    <property type="molecule type" value="Genomic_DNA"/>
</dbReference>
<evidence type="ECO:0000256" key="5">
    <source>
        <dbReference type="ARBA" id="ARBA00023175"/>
    </source>
</evidence>
<sequence length="112" mass="12319">MDDATHILKEGMSNRTAVNSLNIQSSRSHNVFTCIVESQCKMDGLNCFKTSRMNLVDLAGTERQEATGATEERQKEARHINRSLTQLGNLSNILAEVSQTGKKGTSPIEIPN</sequence>
<evidence type="ECO:0000256" key="1">
    <source>
        <dbReference type="ARBA" id="ARBA00022701"/>
    </source>
</evidence>
<dbReference type="Pfam" id="PF00225">
    <property type="entry name" value="Kinesin"/>
    <property type="match status" value="1"/>
</dbReference>
<comment type="similarity">
    <text evidence="6">Belongs to the TRAFAC class myosin-kinesin ATPase superfamily. Kinesin family. KIN-12 subfamily.</text>
</comment>
<comment type="caution">
    <text evidence="9">The sequence shown here is derived from an EMBL/GenBank/DDBJ whole genome shotgun (WGS) entry which is preliminary data.</text>
</comment>
<dbReference type="Gene3D" id="3.40.850.10">
    <property type="entry name" value="Kinesin motor domain"/>
    <property type="match status" value="1"/>
</dbReference>
<feature type="domain" description="Kinesin motor" evidence="8">
    <location>
        <begin position="1"/>
        <end position="112"/>
    </location>
</feature>
<dbReference type="InterPro" id="IPR001752">
    <property type="entry name" value="Kinesin_motor_dom"/>
</dbReference>
<dbReference type="GO" id="GO:0003777">
    <property type="term" value="F:microtubule motor activity"/>
    <property type="evidence" value="ECO:0007669"/>
    <property type="project" value="InterPro"/>
</dbReference>
<evidence type="ECO:0000256" key="2">
    <source>
        <dbReference type="ARBA" id="ARBA00022741"/>
    </source>
</evidence>
<gene>
    <name evidence="9" type="ORF">Tci_554070</name>
</gene>
<dbReference type="PRINTS" id="PR00380">
    <property type="entry name" value="KINESINHEAVY"/>
</dbReference>
<reference evidence="9" key="1">
    <citation type="journal article" date="2019" name="Sci. Rep.">
        <title>Draft genome of Tanacetum cinerariifolium, the natural source of mosquito coil.</title>
        <authorList>
            <person name="Yamashiro T."/>
            <person name="Shiraishi A."/>
            <person name="Satake H."/>
            <person name="Nakayama K."/>
        </authorList>
    </citation>
    <scope>NUCLEOTIDE SEQUENCE</scope>
</reference>
<evidence type="ECO:0000256" key="7">
    <source>
        <dbReference type="PROSITE-ProRule" id="PRU00283"/>
    </source>
</evidence>